<sequence length="303" mass="35030">MIELPRCSKHEEPSHGETCQECLAVLNSRMENLGLPLIPDNSRRCCGTHRWLNGICASPECPRYQAQVKREARAHEPTVFLPSRFLVEGEDSRGGDDGHRRPQFRSCVYQVMTKRQKALVREYEDSLPEKQLYPVTTTGAVDGCRIELERFMEGGDEELEGEDLVDLLVSRRMQFERQMLEWELLKELDNDHDNRTASEHHKGDTGLRDRAFKRLQASGWETALPTKRGSPQDILRYLLHVFEPERYDDFIDEFGDRGLSPSTIKAIKTGLLNLLAETRPNHYKLCKQLHAQPQLNYKQEVKL</sequence>
<dbReference type="RefSeq" id="XP_025545999.1">
    <property type="nucleotide sequence ID" value="XM_025691042.1"/>
</dbReference>
<protein>
    <submittedName>
        <fullName evidence="1">Uncharacterized protein</fullName>
    </submittedName>
</protein>
<dbReference type="OrthoDB" id="4498939at2759"/>
<organism evidence="1 2">
    <name type="scientific">Aspergillus homomorphus (strain CBS 101889)</name>
    <dbReference type="NCBI Taxonomy" id="1450537"/>
    <lineage>
        <taxon>Eukaryota</taxon>
        <taxon>Fungi</taxon>
        <taxon>Dikarya</taxon>
        <taxon>Ascomycota</taxon>
        <taxon>Pezizomycotina</taxon>
        <taxon>Eurotiomycetes</taxon>
        <taxon>Eurotiomycetidae</taxon>
        <taxon>Eurotiales</taxon>
        <taxon>Aspergillaceae</taxon>
        <taxon>Aspergillus</taxon>
        <taxon>Aspergillus subgen. Circumdati</taxon>
    </lineage>
</organism>
<gene>
    <name evidence="1" type="ORF">BO97DRAFT_278546</name>
</gene>
<dbReference type="AlphaFoldDB" id="A0A395HI46"/>
<dbReference type="GeneID" id="37195331"/>
<reference evidence="1 2" key="1">
    <citation type="submission" date="2018-02" db="EMBL/GenBank/DDBJ databases">
        <title>The genomes of Aspergillus section Nigri reveals drivers in fungal speciation.</title>
        <authorList>
            <consortium name="DOE Joint Genome Institute"/>
            <person name="Vesth T.C."/>
            <person name="Nybo J."/>
            <person name="Theobald S."/>
            <person name="Brandl J."/>
            <person name="Frisvad J.C."/>
            <person name="Nielsen K.F."/>
            <person name="Lyhne E.K."/>
            <person name="Kogle M.E."/>
            <person name="Kuo A."/>
            <person name="Riley R."/>
            <person name="Clum A."/>
            <person name="Nolan M."/>
            <person name="Lipzen A."/>
            <person name="Salamov A."/>
            <person name="Henrissat B."/>
            <person name="Wiebenga A."/>
            <person name="De vries R.P."/>
            <person name="Grigoriev I.V."/>
            <person name="Mortensen U.H."/>
            <person name="Andersen M.R."/>
            <person name="Baker S.E."/>
        </authorList>
    </citation>
    <scope>NUCLEOTIDE SEQUENCE [LARGE SCALE GENOMIC DNA]</scope>
    <source>
        <strain evidence="1 2">CBS 101889</strain>
    </source>
</reference>
<dbReference type="Proteomes" id="UP000248961">
    <property type="component" value="Unassembled WGS sequence"/>
</dbReference>
<evidence type="ECO:0000313" key="1">
    <source>
        <dbReference type="EMBL" id="RAL06845.1"/>
    </source>
</evidence>
<proteinExistence type="predicted"/>
<dbReference type="EMBL" id="KZ824350">
    <property type="protein sequence ID" value="RAL06845.1"/>
    <property type="molecule type" value="Genomic_DNA"/>
</dbReference>
<accession>A0A395HI46</accession>
<name>A0A395HI46_ASPHC</name>
<evidence type="ECO:0000313" key="2">
    <source>
        <dbReference type="Proteomes" id="UP000248961"/>
    </source>
</evidence>
<dbReference type="VEuPathDB" id="FungiDB:BO97DRAFT_278546"/>
<keyword evidence="2" id="KW-1185">Reference proteome</keyword>